<dbReference type="OrthoDB" id="3146826at2759"/>
<reference evidence="3" key="1">
    <citation type="journal article" date="2014" name="Proc. Natl. Acad. Sci. U.S.A.">
        <title>Extensive sampling of basidiomycete genomes demonstrates inadequacy of the white-rot/brown-rot paradigm for wood decay fungi.</title>
        <authorList>
            <person name="Riley R."/>
            <person name="Salamov A.A."/>
            <person name="Brown D.W."/>
            <person name="Nagy L.G."/>
            <person name="Floudas D."/>
            <person name="Held B.W."/>
            <person name="Levasseur A."/>
            <person name="Lombard V."/>
            <person name="Morin E."/>
            <person name="Otillar R."/>
            <person name="Lindquist E.A."/>
            <person name="Sun H."/>
            <person name="LaButti K.M."/>
            <person name="Schmutz J."/>
            <person name="Jabbour D."/>
            <person name="Luo H."/>
            <person name="Baker S.E."/>
            <person name="Pisabarro A.G."/>
            <person name="Walton J.D."/>
            <person name="Blanchette R.A."/>
            <person name="Henrissat B."/>
            <person name="Martin F."/>
            <person name="Cullen D."/>
            <person name="Hibbett D.S."/>
            <person name="Grigoriev I.V."/>
        </authorList>
    </citation>
    <scope>NUCLEOTIDE SEQUENCE [LARGE SCALE GENOMIC DNA]</scope>
    <source>
        <strain evidence="3">MUCL 33604</strain>
    </source>
</reference>
<dbReference type="Proteomes" id="UP000027265">
    <property type="component" value="Unassembled WGS sequence"/>
</dbReference>
<feature type="non-terminal residue" evidence="2">
    <location>
        <position position="1"/>
    </location>
</feature>
<dbReference type="AlphaFoldDB" id="A0A067P937"/>
<protein>
    <submittedName>
        <fullName evidence="2">Uncharacterized protein</fullName>
    </submittedName>
</protein>
<organism evidence="2 3">
    <name type="scientific">Jaapia argillacea MUCL 33604</name>
    <dbReference type="NCBI Taxonomy" id="933084"/>
    <lineage>
        <taxon>Eukaryota</taxon>
        <taxon>Fungi</taxon>
        <taxon>Dikarya</taxon>
        <taxon>Basidiomycota</taxon>
        <taxon>Agaricomycotina</taxon>
        <taxon>Agaricomycetes</taxon>
        <taxon>Agaricomycetidae</taxon>
        <taxon>Jaapiales</taxon>
        <taxon>Jaapiaceae</taxon>
        <taxon>Jaapia</taxon>
    </lineage>
</organism>
<dbReference type="EMBL" id="KL197750">
    <property type="protein sequence ID" value="KDQ51299.1"/>
    <property type="molecule type" value="Genomic_DNA"/>
</dbReference>
<evidence type="ECO:0000313" key="2">
    <source>
        <dbReference type="EMBL" id="KDQ51299.1"/>
    </source>
</evidence>
<accession>A0A067P937</accession>
<sequence length="91" mass="10118">AARVLGCQAFVGNAAKEDWEAERSEASGRVTRGMLRLNFTPESQLIDLYPGGSRGKKVDAYRQEREETGIDPGEQDVEISAADGRRRRFCD</sequence>
<evidence type="ECO:0000313" key="3">
    <source>
        <dbReference type="Proteomes" id="UP000027265"/>
    </source>
</evidence>
<name>A0A067P937_9AGAM</name>
<dbReference type="InParanoid" id="A0A067P937"/>
<keyword evidence="3" id="KW-1185">Reference proteome</keyword>
<proteinExistence type="predicted"/>
<evidence type="ECO:0000256" key="1">
    <source>
        <dbReference type="SAM" id="MobiDB-lite"/>
    </source>
</evidence>
<feature type="region of interest" description="Disordered" evidence="1">
    <location>
        <begin position="61"/>
        <end position="91"/>
    </location>
</feature>
<gene>
    <name evidence="2" type="ORF">JAAARDRAFT_140647</name>
</gene>
<dbReference type="HOGENOM" id="CLU_2432856_0_0_1"/>